<accession>A0A5B8G1L4</accession>
<evidence type="ECO:0000256" key="2">
    <source>
        <dbReference type="ARBA" id="ARBA00022679"/>
    </source>
</evidence>
<dbReference type="Proteomes" id="UP000305888">
    <property type="component" value="Chromosome"/>
</dbReference>
<evidence type="ECO:0000313" key="6">
    <source>
        <dbReference type="Proteomes" id="UP000305888"/>
    </source>
</evidence>
<dbReference type="SUPFAM" id="SSF53335">
    <property type="entry name" value="S-adenosyl-L-methionine-dependent methyltransferases"/>
    <property type="match status" value="1"/>
</dbReference>
<evidence type="ECO:0000256" key="1">
    <source>
        <dbReference type="ARBA" id="ARBA00022603"/>
    </source>
</evidence>
<name>A0A5B8G1L4_9RHOB</name>
<dbReference type="KEGG" id="ppru:FDP22_15030"/>
<organism evidence="5 6">
    <name type="scientific">Paroceanicella profunda</name>
    <dbReference type="NCBI Taxonomy" id="2579971"/>
    <lineage>
        <taxon>Bacteria</taxon>
        <taxon>Pseudomonadati</taxon>
        <taxon>Pseudomonadota</taxon>
        <taxon>Alphaproteobacteria</taxon>
        <taxon>Rhodobacterales</taxon>
        <taxon>Paracoccaceae</taxon>
        <taxon>Paroceanicella</taxon>
    </lineage>
</organism>
<protein>
    <submittedName>
        <fullName evidence="5">Methyltransferase domain-containing protein</fullName>
    </submittedName>
</protein>
<dbReference type="GO" id="GO:0008168">
    <property type="term" value="F:methyltransferase activity"/>
    <property type="evidence" value="ECO:0007669"/>
    <property type="project" value="UniProtKB-KW"/>
</dbReference>
<gene>
    <name evidence="5" type="ORF">FDP22_15030</name>
</gene>
<proteinExistence type="predicted"/>
<keyword evidence="2 5" id="KW-0808">Transferase</keyword>
<evidence type="ECO:0000256" key="3">
    <source>
        <dbReference type="ARBA" id="ARBA00022691"/>
    </source>
</evidence>
<evidence type="ECO:0000259" key="4">
    <source>
        <dbReference type="Pfam" id="PF13649"/>
    </source>
</evidence>
<evidence type="ECO:0000313" key="5">
    <source>
        <dbReference type="EMBL" id="QDL92982.1"/>
    </source>
</evidence>
<dbReference type="RefSeq" id="WP_138574862.1">
    <property type="nucleotide sequence ID" value="NZ_CP040818.1"/>
</dbReference>
<sequence>MSTGEDWRGRVGREWAAQAAALEGMLAEPGAAALAAFAARPGERVLDLGCGAGRSSLALARAGAEVTGVDISPDLLAAARAAATQEPGLALRFIEADAATARFEAPFDGLFSRFGAMFFDDPAAAWRALHGAMAPGARLTVVCWRAGRENAWARLPVQVATAVLGAEDAAPSAPGAPGPFGWAEPAYFTPLLEGAGWRDVAWRPVDTTARLSLGEGTPVARALGFLRRIGPLARRLRESSDAERAAVEAALAERFAPLVAEDVVALPAAVWIVTARA</sequence>
<feature type="domain" description="Methyltransferase" evidence="4">
    <location>
        <begin position="45"/>
        <end position="136"/>
    </location>
</feature>
<dbReference type="InterPro" id="IPR029063">
    <property type="entry name" value="SAM-dependent_MTases_sf"/>
</dbReference>
<dbReference type="CDD" id="cd02440">
    <property type="entry name" value="AdoMet_MTases"/>
    <property type="match status" value="1"/>
</dbReference>
<dbReference type="InterPro" id="IPR041698">
    <property type="entry name" value="Methyltransf_25"/>
</dbReference>
<dbReference type="EMBL" id="CP040818">
    <property type="protein sequence ID" value="QDL92982.1"/>
    <property type="molecule type" value="Genomic_DNA"/>
</dbReference>
<keyword evidence="3" id="KW-0949">S-adenosyl-L-methionine</keyword>
<keyword evidence="6" id="KW-1185">Reference proteome</keyword>
<dbReference type="OrthoDB" id="9777638at2"/>
<dbReference type="Pfam" id="PF13649">
    <property type="entry name" value="Methyltransf_25"/>
    <property type="match status" value="1"/>
</dbReference>
<dbReference type="PANTHER" id="PTHR43464">
    <property type="entry name" value="METHYLTRANSFERASE"/>
    <property type="match status" value="1"/>
</dbReference>
<reference evidence="5 6" key="1">
    <citation type="submission" date="2019-06" db="EMBL/GenBank/DDBJ databases">
        <title>Genome sequence of Rhodobacteraceae bacterium D4M1.</title>
        <authorList>
            <person name="Cao J."/>
        </authorList>
    </citation>
    <scope>NUCLEOTIDE SEQUENCE [LARGE SCALE GENOMIC DNA]</scope>
    <source>
        <strain evidence="5 6">D4M1</strain>
    </source>
</reference>
<dbReference type="GO" id="GO:0032259">
    <property type="term" value="P:methylation"/>
    <property type="evidence" value="ECO:0007669"/>
    <property type="project" value="UniProtKB-KW"/>
</dbReference>
<dbReference type="Gene3D" id="3.40.50.150">
    <property type="entry name" value="Vaccinia Virus protein VP39"/>
    <property type="match status" value="1"/>
</dbReference>
<keyword evidence="1 5" id="KW-0489">Methyltransferase</keyword>
<dbReference type="AlphaFoldDB" id="A0A5B8G1L4"/>
<dbReference type="PANTHER" id="PTHR43464:SF19">
    <property type="entry name" value="UBIQUINONE BIOSYNTHESIS O-METHYLTRANSFERASE, MITOCHONDRIAL"/>
    <property type="match status" value="1"/>
</dbReference>